<feature type="non-terminal residue" evidence="1">
    <location>
        <position position="1"/>
    </location>
</feature>
<accession>A0ACB8WC19</accession>
<reference evidence="1" key="1">
    <citation type="submission" date="2022-04" db="EMBL/GenBank/DDBJ databases">
        <title>Jade perch genome.</title>
        <authorList>
            <person name="Chao B."/>
        </authorList>
    </citation>
    <scope>NUCLEOTIDE SEQUENCE</scope>
    <source>
        <strain evidence="1">CB-2022</strain>
    </source>
</reference>
<evidence type="ECO:0000313" key="1">
    <source>
        <dbReference type="EMBL" id="KAI3365442.1"/>
    </source>
</evidence>
<gene>
    <name evidence="1" type="ORF">L3Q82_010528</name>
</gene>
<protein>
    <submittedName>
        <fullName evidence="1">Uncharacterized protein</fullName>
    </submittedName>
</protein>
<dbReference type="EMBL" id="CM041542">
    <property type="protein sequence ID" value="KAI3365442.1"/>
    <property type="molecule type" value="Genomic_DNA"/>
</dbReference>
<evidence type="ECO:0000313" key="2">
    <source>
        <dbReference type="Proteomes" id="UP000831701"/>
    </source>
</evidence>
<organism evidence="1 2">
    <name type="scientific">Scortum barcoo</name>
    <name type="common">barcoo grunter</name>
    <dbReference type="NCBI Taxonomy" id="214431"/>
    <lineage>
        <taxon>Eukaryota</taxon>
        <taxon>Metazoa</taxon>
        <taxon>Chordata</taxon>
        <taxon>Craniata</taxon>
        <taxon>Vertebrata</taxon>
        <taxon>Euteleostomi</taxon>
        <taxon>Actinopterygii</taxon>
        <taxon>Neopterygii</taxon>
        <taxon>Teleostei</taxon>
        <taxon>Neoteleostei</taxon>
        <taxon>Acanthomorphata</taxon>
        <taxon>Eupercaria</taxon>
        <taxon>Centrarchiformes</taxon>
        <taxon>Terapontoidei</taxon>
        <taxon>Terapontidae</taxon>
        <taxon>Scortum</taxon>
    </lineage>
</organism>
<comment type="caution">
    <text evidence="1">The sequence shown here is derived from an EMBL/GenBank/DDBJ whole genome shotgun (WGS) entry which is preliminary data.</text>
</comment>
<dbReference type="Proteomes" id="UP000831701">
    <property type="component" value="Chromosome 12"/>
</dbReference>
<name>A0ACB8WC19_9TELE</name>
<keyword evidence="2" id="KW-1185">Reference proteome</keyword>
<sequence>VDYNHTYVDDHFYFEDNIDSFGITMAILYLVVCILGLAGNSLVIVAILKLDKMSSSTTVYIFNLALADGLFMVGLPFVASQNFQNHWMFGDTACKVVMVLDGINQFTSIFCLTIMSIDRYMALADPLRFARWRTPRCAKIVSAFLWLFSILTILPMALHFSTDRGLCIPDLVSDSWWLGILSYTFIMGFALPFTVMTAFYVALLLTLRSQRLKAATRDHESHRLERQVTKMVVAVVVVFGVCWLPFYTFNFCSLYQMDLALTFDRAFEFAVLMSYSWSCANPILYACLSNTFRRHFRTLLCPAAKSSPSMQCNTERHGSVSYIMFATSAAANCHVDCALLMLQWFDTTVEAFCKAVLFKMSRASCLQDSLAGRTVSALRLFSPFFTPGIMALDQWPLLLPTPNISIFEPLLYDSYIQGNESNLDLNISEPKELQQDKTSSVVITFIYFMVCAVGLCGNTLVIYVILRYAKMKTVTNIYILNLAVADVLCMMSLPFIALQLALVHWPFGEVLCRVIMTVDSLNQFTSIFCLMVMSIDRYLAVVHPIKSTKWRKPRIAKLINLTVWGVSLLVILPTMIFSGLNKVPVCGIVWPEPQDVYYTAFIFYTFFIGFFLPLAVICLCYLFIIVKVKSSGIRVGSTKRKRSERKVTRMVSIVVAVFVLCWLPFYIFNVTSVTGSINPTSAVKSTFDFVVVLGYANSCANPILYAFLSDNFKKSFQNVLCLKKVAGLDEIERSDSRADRSRMANDAAIINANLETHNAALLNGELQTSI</sequence>
<proteinExistence type="predicted"/>